<keyword evidence="4 16" id="KW-0812">Transmembrane</keyword>
<evidence type="ECO:0000256" key="16">
    <source>
        <dbReference type="SAM" id="Phobius"/>
    </source>
</evidence>
<organism evidence="17 18">
    <name type="scientific">Candidatus Yanofskybacteria bacterium RIFCSPLOWO2_02_FULL_47_9b</name>
    <dbReference type="NCBI Taxonomy" id="1802708"/>
    <lineage>
        <taxon>Bacteria</taxon>
        <taxon>Candidatus Yanofskyibacteriota</taxon>
    </lineage>
</organism>
<evidence type="ECO:0000256" key="11">
    <source>
        <dbReference type="ARBA" id="ARBA00038053"/>
    </source>
</evidence>
<feature type="transmembrane region" description="Helical" evidence="16">
    <location>
        <begin position="12"/>
        <end position="33"/>
    </location>
</feature>
<keyword evidence="2" id="KW-0328">Glycosyltransferase</keyword>
<evidence type="ECO:0000256" key="9">
    <source>
        <dbReference type="ARBA" id="ARBA00032370"/>
    </source>
</evidence>
<evidence type="ECO:0000256" key="13">
    <source>
        <dbReference type="ARBA" id="ARBA00041418"/>
    </source>
</evidence>
<dbReference type="GO" id="GO:0008955">
    <property type="term" value="F:peptidoglycan glycosyltransferase activity"/>
    <property type="evidence" value="ECO:0007669"/>
    <property type="project" value="UniProtKB-EC"/>
</dbReference>
<dbReference type="GO" id="GO:0015648">
    <property type="term" value="F:lipid-linked peptidoglycan transporter activity"/>
    <property type="evidence" value="ECO:0007669"/>
    <property type="project" value="TreeGrafter"/>
</dbReference>
<evidence type="ECO:0000256" key="4">
    <source>
        <dbReference type="ARBA" id="ARBA00022692"/>
    </source>
</evidence>
<sequence>MPKMRERVSSVDWVMLLATLPILGAGFITMYSFRGASYFAGRQPIWILVAVLVCFIASNIDWRFLRRTSVVVLFYALAVLVLLALFGVGAVSHGAQSWISLGLFAIQPADLVKIVLIITLAKYFSRRHIEIANWKHIIVSGVYALIVFVLVTIQPDFGSAMILFMIWFGMVLVSGIPWKHLLVVFGAGAVALSMLWVFAFAPYQKDRILTFLDPARDIRGSGYNAFQSVVAVGSGTLTGKGVGYGTQSRLSYLPEYQTDFIFAAFAEEWGFVGSLFLFIFYGIVIWRVLRSALRGATNFETLFALGVAIFISSHVLVNIGMNIGVLPVTGITLPFMSYGGSHLITEFLALGMVMGMARYGRSVHPSDASNEFLGPT</sequence>
<evidence type="ECO:0000256" key="2">
    <source>
        <dbReference type="ARBA" id="ARBA00022676"/>
    </source>
</evidence>
<evidence type="ECO:0000256" key="12">
    <source>
        <dbReference type="ARBA" id="ARBA00041185"/>
    </source>
</evidence>
<name>A0A1F8H6G1_9BACT</name>
<evidence type="ECO:0000313" key="18">
    <source>
        <dbReference type="Proteomes" id="UP000178155"/>
    </source>
</evidence>
<feature type="transmembrane region" description="Helical" evidence="16">
    <location>
        <begin position="72"/>
        <end position="92"/>
    </location>
</feature>
<evidence type="ECO:0000256" key="8">
    <source>
        <dbReference type="ARBA" id="ARBA00023136"/>
    </source>
</evidence>
<dbReference type="AlphaFoldDB" id="A0A1F8H6G1"/>
<gene>
    <name evidence="17" type="ORF">A3I39_02610</name>
</gene>
<evidence type="ECO:0000256" key="14">
    <source>
        <dbReference type="ARBA" id="ARBA00044770"/>
    </source>
</evidence>
<feature type="transmembrane region" description="Helical" evidence="16">
    <location>
        <begin position="335"/>
        <end position="357"/>
    </location>
</feature>
<keyword evidence="3" id="KW-0808">Transferase</keyword>
<feature type="transmembrane region" description="Helical" evidence="16">
    <location>
        <begin position="98"/>
        <end position="121"/>
    </location>
</feature>
<accession>A0A1F8H6G1</accession>
<feature type="transmembrane region" description="Helical" evidence="16">
    <location>
        <begin position="301"/>
        <end position="323"/>
    </location>
</feature>
<dbReference type="Pfam" id="PF01098">
    <property type="entry name" value="FTSW_RODA_SPOVE"/>
    <property type="match status" value="1"/>
</dbReference>
<keyword evidence="8 16" id="KW-0472">Membrane</keyword>
<evidence type="ECO:0000313" key="17">
    <source>
        <dbReference type="EMBL" id="OGN33141.1"/>
    </source>
</evidence>
<comment type="subcellular location">
    <subcellularLocation>
        <location evidence="1">Membrane</location>
        <topology evidence="1">Multi-pass membrane protein</topology>
    </subcellularLocation>
</comment>
<dbReference type="EMBL" id="MGKW01000037">
    <property type="protein sequence ID" value="OGN33141.1"/>
    <property type="molecule type" value="Genomic_DNA"/>
</dbReference>
<evidence type="ECO:0000256" key="10">
    <source>
        <dbReference type="ARBA" id="ARBA00033270"/>
    </source>
</evidence>
<dbReference type="NCBIfam" id="TIGR02210">
    <property type="entry name" value="rodA_shape"/>
    <property type="match status" value="1"/>
</dbReference>
<dbReference type="InterPro" id="IPR001182">
    <property type="entry name" value="FtsW/RodA"/>
</dbReference>
<dbReference type="GO" id="GO:0005886">
    <property type="term" value="C:plasma membrane"/>
    <property type="evidence" value="ECO:0007669"/>
    <property type="project" value="TreeGrafter"/>
</dbReference>
<evidence type="ECO:0000256" key="5">
    <source>
        <dbReference type="ARBA" id="ARBA00022960"/>
    </source>
</evidence>
<comment type="caution">
    <text evidence="17">The sequence shown here is derived from an EMBL/GenBank/DDBJ whole genome shotgun (WGS) entry which is preliminary data.</text>
</comment>
<feature type="transmembrane region" description="Helical" evidence="16">
    <location>
        <begin position="157"/>
        <end position="174"/>
    </location>
</feature>
<dbReference type="PANTHER" id="PTHR30474">
    <property type="entry name" value="CELL CYCLE PROTEIN"/>
    <property type="match status" value="1"/>
</dbReference>
<reference evidence="17 18" key="1">
    <citation type="journal article" date="2016" name="Nat. Commun.">
        <title>Thousands of microbial genomes shed light on interconnected biogeochemical processes in an aquifer system.</title>
        <authorList>
            <person name="Anantharaman K."/>
            <person name="Brown C.T."/>
            <person name="Hug L.A."/>
            <person name="Sharon I."/>
            <person name="Castelle C.J."/>
            <person name="Probst A.J."/>
            <person name="Thomas B.C."/>
            <person name="Singh A."/>
            <person name="Wilkins M.J."/>
            <person name="Karaoz U."/>
            <person name="Brodie E.L."/>
            <person name="Williams K.H."/>
            <person name="Hubbard S.S."/>
            <person name="Banfield J.F."/>
        </authorList>
    </citation>
    <scope>NUCLEOTIDE SEQUENCE [LARGE SCALE GENOMIC DNA]</scope>
</reference>
<proteinExistence type="inferred from homology"/>
<evidence type="ECO:0000256" key="7">
    <source>
        <dbReference type="ARBA" id="ARBA00022989"/>
    </source>
</evidence>
<keyword evidence="6" id="KW-0573">Peptidoglycan synthesis</keyword>
<dbReference type="PANTHER" id="PTHR30474:SF2">
    <property type="entry name" value="PEPTIDOGLYCAN GLYCOSYLTRANSFERASE FTSW-RELATED"/>
    <property type="match status" value="1"/>
</dbReference>
<feature type="transmembrane region" description="Helical" evidence="16">
    <location>
        <begin position="133"/>
        <end position="151"/>
    </location>
</feature>
<dbReference type="InterPro" id="IPR011923">
    <property type="entry name" value="RodA/MrdB"/>
</dbReference>
<feature type="transmembrane region" description="Helical" evidence="16">
    <location>
        <begin position="269"/>
        <end position="289"/>
    </location>
</feature>
<dbReference type="GO" id="GO:0009252">
    <property type="term" value="P:peptidoglycan biosynthetic process"/>
    <property type="evidence" value="ECO:0007669"/>
    <property type="project" value="UniProtKB-KW"/>
</dbReference>
<dbReference type="EC" id="2.4.99.28" evidence="14"/>
<feature type="transmembrane region" description="Helical" evidence="16">
    <location>
        <begin position="181"/>
        <end position="203"/>
    </location>
</feature>
<evidence type="ECO:0000256" key="15">
    <source>
        <dbReference type="ARBA" id="ARBA00049902"/>
    </source>
</evidence>
<evidence type="ECO:0000256" key="1">
    <source>
        <dbReference type="ARBA" id="ARBA00004141"/>
    </source>
</evidence>
<keyword evidence="5" id="KW-0133">Cell shape</keyword>
<keyword evidence="7 16" id="KW-1133">Transmembrane helix</keyword>
<comment type="catalytic activity">
    <reaction evidence="15">
        <text>[GlcNAc-(1-&gt;4)-Mur2Ac(oyl-L-Ala-gamma-D-Glu-L-Lys-D-Ala-D-Ala)](n)-di-trans,octa-cis-undecaprenyl diphosphate + beta-D-GlcNAc-(1-&gt;4)-Mur2Ac(oyl-L-Ala-gamma-D-Glu-L-Lys-D-Ala-D-Ala)-di-trans,octa-cis-undecaprenyl diphosphate = [GlcNAc-(1-&gt;4)-Mur2Ac(oyl-L-Ala-gamma-D-Glu-L-Lys-D-Ala-D-Ala)](n+1)-di-trans,octa-cis-undecaprenyl diphosphate + di-trans,octa-cis-undecaprenyl diphosphate + H(+)</text>
        <dbReference type="Rhea" id="RHEA:23708"/>
        <dbReference type="Rhea" id="RHEA-COMP:9602"/>
        <dbReference type="Rhea" id="RHEA-COMP:9603"/>
        <dbReference type="ChEBI" id="CHEBI:15378"/>
        <dbReference type="ChEBI" id="CHEBI:58405"/>
        <dbReference type="ChEBI" id="CHEBI:60033"/>
        <dbReference type="ChEBI" id="CHEBI:78435"/>
        <dbReference type="EC" id="2.4.99.28"/>
    </reaction>
</comment>
<feature type="transmembrane region" description="Helical" evidence="16">
    <location>
        <begin position="45"/>
        <end position="65"/>
    </location>
</feature>
<dbReference type="GO" id="GO:0032153">
    <property type="term" value="C:cell division site"/>
    <property type="evidence" value="ECO:0007669"/>
    <property type="project" value="TreeGrafter"/>
</dbReference>
<protein>
    <recommendedName>
        <fullName evidence="12">Probable peptidoglycan glycosyltransferase FtsW</fullName>
        <ecNumber evidence="14">2.4.99.28</ecNumber>
    </recommendedName>
    <alternativeName>
        <fullName evidence="13">Cell division protein FtsW</fullName>
    </alternativeName>
    <alternativeName>
        <fullName evidence="10">Cell wall polymerase</fullName>
    </alternativeName>
    <alternativeName>
        <fullName evidence="9">Peptidoglycan polymerase</fullName>
    </alternativeName>
</protein>
<comment type="similarity">
    <text evidence="11">Belongs to the SEDS family. FtsW subfamily.</text>
</comment>
<dbReference type="Proteomes" id="UP000178155">
    <property type="component" value="Unassembled WGS sequence"/>
</dbReference>
<evidence type="ECO:0000256" key="6">
    <source>
        <dbReference type="ARBA" id="ARBA00022984"/>
    </source>
</evidence>
<evidence type="ECO:0000256" key="3">
    <source>
        <dbReference type="ARBA" id="ARBA00022679"/>
    </source>
</evidence>
<dbReference type="GO" id="GO:0008360">
    <property type="term" value="P:regulation of cell shape"/>
    <property type="evidence" value="ECO:0007669"/>
    <property type="project" value="UniProtKB-KW"/>
</dbReference>
<dbReference type="GO" id="GO:0051301">
    <property type="term" value="P:cell division"/>
    <property type="evidence" value="ECO:0007669"/>
    <property type="project" value="InterPro"/>
</dbReference>